<dbReference type="EMBL" id="GGFM01010636">
    <property type="protein sequence ID" value="MBW31387.1"/>
    <property type="molecule type" value="Transcribed_RNA"/>
</dbReference>
<reference evidence="2" key="1">
    <citation type="submission" date="2018-01" db="EMBL/GenBank/DDBJ databases">
        <title>An insight into the sialome of Amazonian anophelines.</title>
        <authorList>
            <person name="Ribeiro J.M."/>
            <person name="Scarpassa V."/>
            <person name="Calvo E."/>
        </authorList>
    </citation>
    <scope>NUCLEOTIDE SEQUENCE</scope>
    <source>
        <tissue evidence="2">Salivary glands</tissue>
    </source>
</reference>
<protein>
    <submittedName>
        <fullName evidence="2">Putative secreted peptide</fullName>
    </submittedName>
</protein>
<name>A0A2M3ZS35_9DIPT</name>
<proteinExistence type="predicted"/>
<sequence length="105" mass="11805">MLLLLLLLLLLEAAYFVGVQPNGGGGPLPSSLHTLNTPWIIISSPKRKRCGVRSILSSHVRKPNLEHSVRSFVRSLLSFFSSSFVLFCFRAENPIDTVWRRTRSP</sequence>
<feature type="chain" id="PRO_5014753203" evidence="1">
    <location>
        <begin position="17"/>
        <end position="105"/>
    </location>
</feature>
<feature type="signal peptide" evidence="1">
    <location>
        <begin position="1"/>
        <end position="16"/>
    </location>
</feature>
<evidence type="ECO:0000256" key="1">
    <source>
        <dbReference type="SAM" id="SignalP"/>
    </source>
</evidence>
<accession>A0A2M3ZS35</accession>
<keyword evidence="1" id="KW-0732">Signal</keyword>
<dbReference type="AlphaFoldDB" id="A0A2M3ZS35"/>
<organism evidence="2">
    <name type="scientific">Anopheles braziliensis</name>
    <dbReference type="NCBI Taxonomy" id="58242"/>
    <lineage>
        <taxon>Eukaryota</taxon>
        <taxon>Metazoa</taxon>
        <taxon>Ecdysozoa</taxon>
        <taxon>Arthropoda</taxon>
        <taxon>Hexapoda</taxon>
        <taxon>Insecta</taxon>
        <taxon>Pterygota</taxon>
        <taxon>Neoptera</taxon>
        <taxon>Endopterygota</taxon>
        <taxon>Diptera</taxon>
        <taxon>Nematocera</taxon>
        <taxon>Culicoidea</taxon>
        <taxon>Culicidae</taxon>
        <taxon>Anophelinae</taxon>
        <taxon>Anopheles</taxon>
    </lineage>
</organism>
<evidence type="ECO:0000313" key="2">
    <source>
        <dbReference type="EMBL" id="MBW31387.1"/>
    </source>
</evidence>